<dbReference type="PANTHER" id="PTHR20935:SF0">
    <property type="entry name" value="SERINE_THREONINE-PROTEIN PHOSPHATASE PGAM5, MITOCHONDRIAL"/>
    <property type="match status" value="1"/>
</dbReference>
<evidence type="ECO:0000313" key="16">
    <source>
        <dbReference type="EMBL" id="KOC66179.1"/>
    </source>
</evidence>
<evidence type="ECO:0000256" key="12">
    <source>
        <dbReference type="ARBA" id="ARBA00042520"/>
    </source>
</evidence>
<evidence type="ECO:0000256" key="1">
    <source>
        <dbReference type="ARBA" id="ARBA00004294"/>
    </source>
</evidence>
<evidence type="ECO:0000256" key="7">
    <source>
        <dbReference type="ARBA" id="ARBA00023136"/>
    </source>
</evidence>
<comment type="subcellular location">
    <subcellularLocation>
        <location evidence="1">Mitochondrion outer membrane</location>
    </subcellularLocation>
</comment>
<evidence type="ECO:0000256" key="5">
    <source>
        <dbReference type="ARBA" id="ARBA00022801"/>
    </source>
</evidence>
<feature type="binding site" evidence="15">
    <location>
        <begin position="95"/>
        <end position="100"/>
    </location>
    <ligand>
        <name>substrate</name>
    </ligand>
</feature>
<dbReference type="Pfam" id="PF00300">
    <property type="entry name" value="His_Phos_1"/>
    <property type="match status" value="2"/>
</dbReference>
<accession>A0A0L7R5T7</accession>
<dbReference type="PANTHER" id="PTHR20935">
    <property type="entry name" value="PHOSPHOGLYCERATE MUTASE-RELATED"/>
    <property type="match status" value="1"/>
</dbReference>
<evidence type="ECO:0000256" key="15">
    <source>
        <dbReference type="PIRSR" id="PIRSR613078-2"/>
    </source>
</evidence>
<dbReference type="Gene3D" id="3.40.50.1240">
    <property type="entry name" value="Phosphoglycerate mutase-like"/>
    <property type="match status" value="1"/>
</dbReference>
<dbReference type="STRING" id="597456.A0A0L7R5T7"/>
<evidence type="ECO:0000256" key="8">
    <source>
        <dbReference type="ARBA" id="ARBA00037234"/>
    </source>
</evidence>
<dbReference type="FunFam" id="3.40.50.1240:FF:000009">
    <property type="entry name" value="serine/threonine-protein phosphatase PGAM5, mitochondrial isoform X1"/>
    <property type="match status" value="1"/>
</dbReference>
<dbReference type="InterPro" id="IPR013078">
    <property type="entry name" value="His_Pase_superF_clade-1"/>
</dbReference>
<dbReference type="InterPro" id="IPR029033">
    <property type="entry name" value="His_PPase_superfam"/>
</dbReference>
<dbReference type="SUPFAM" id="SSF53254">
    <property type="entry name" value="Phosphoglycerate mutase-like"/>
    <property type="match status" value="1"/>
</dbReference>
<dbReference type="EC" id="3.1.3.16" evidence="3"/>
<evidence type="ECO:0000313" key="17">
    <source>
        <dbReference type="Proteomes" id="UP000053825"/>
    </source>
</evidence>
<evidence type="ECO:0000256" key="13">
    <source>
        <dbReference type="ARBA" id="ARBA00047761"/>
    </source>
</evidence>
<comment type="subunit">
    <text evidence="9">Interacts with Pk92B/ASK1.</text>
</comment>
<evidence type="ECO:0000256" key="4">
    <source>
        <dbReference type="ARBA" id="ARBA00022787"/>
    </source>
</evidence>
<keyword evidence="17" id="KW-1185">Reference proteome</keyword>
<dbReference type="OrthoDB" id="2118094at2759"/>
<comment type="function">
    <text evidence="8">Displays phosphatase activity for serine/threonine residues, and dephosphorylates and activates Pk92B kinase. Has apparently no phosphoglycerate mutase activity.</text>
</comment>
<proteinExistence type="inferred from homology"/>
<keyword evidence="5" id="KW-0378">Hydrolase</keyword>
<evidence type="ECO:0000256" key="6">
    <source>
        <dbReference type="ARBA" id="ARBA00023128"/>
    </source>
</evidence>
<comment type="catalytic activity">
    <reaction evidence="14">
        <text>O-phospho-L-threonyl-[protein] + H2O = L-threonyl-[protein] + phosphate</text>
        <dbReference type="Rhea" id="RHEA:47004"/>
        <dbReference type="Rhea" id="RHEA-COMP:11060"/>
        <dbReference type="Rhea" id="RHEA-COMP:11605"/>
        <dbReference type="ChEBI" id="CHEBI:15377"/>
        <dbReference type="ChEBI" id="CHEBI:30013"/>
        <dbReference type="ChEBI" id="CHEBI:43474"/>
        <dbReference type="ChEBI" id="CHEBI:61977"/>
        <dbReference type="EC" id="3.1.3.16"/>
    </reaction>
</comment>
<evidence type="ECO:0000256" key="11">
    <source>
        <dbReference type="ARBA" id="ARBA00040722"/>
    </source>
</evidence>
<comment type="similarity">
    <text evidence="2">Belongs to the phosphoglycerate mutase family. BPG-dependent PGAM subfamily.</text>
</comment>
<evidence type="ECO:0000256" key="14">
    <source>
        <dbReference type="ARBA" id="ARBA00048336"/>
    </source>
</evidence>
<keyword evidence="7" id="KW-0472">Membrane</keyword>
<gene>
    <name evidence="16" type="ORF">WH47_07248</name>
</gene>
<sequence length="279" mass="32022">MPIRPSFKKWITGLGAISGAMLFYPNDDNNQQSQKHNSWIAHSSPWVKWNPNWDRRDPKSLVKPMKINNESDQNTYNKELASKTTKATRHIILIRHGQYNTEAKTDVDGTLTDLGRKQADATGKRLQELGLSYTSLIHSTMTRAQETGNIIKKSLENIVVKDDSLLNEGAPIQPEPPSSHWKPEVNFYRDGPRIEAAFRKYFHRADFNQEKDSYTILVCHANVIRYFVCRALQFPAKSWLRLGLYHGSITWIIIYPDGIVTLWTFGDTGHMKPQLISLK</sequence>
<dbReference type="InterPro" id="IPR051021">
    <property type="entry name" value="Mito_Ser/Thr_phosphatase"/>
</dbReference>
<evidence type="ECO:0000256" key="10">
    <source>
        <dbReference type="ARBA" id="ARBA00039765"/>
    </source>
</evidence>
<reference evidence="16 17" key="1">
    <citation type="submission" date="2015-07" db="EMBL/GenBank/DDBJ databases">
        <title>The genome of Habropoda laboriosa.</title>
        <authorList>
            <person name="Pan H."/>
            <person name="Kapheim K."/>
        </authorList>
    </citation>
    <scope>NUCLEOTIDE SEQUENCE [LARGE SCALE GENOMIC DNA]</scope>
    <source>
        <strain evidence="16">0110345459</strain>
    </source>
</reference>
<dbReference type="EMBL" id="KQ414648">
    <property type="protein sequence ID" value="KOC66179.1"/>
    <property type="molecule type" value="Genomic_DNA"/>
</dbReference>
<evidence type="ECO:0000256" key="3">
    <source>
        <dbReference type="ARBA" id="ARBA00013081"/>
    </source>
</evidence>
<protein>
    <recommendedName>
        <fullName evidence="10">Serine/threonine-protein phosphatase PGAM5, mitochondrial</fullName>
        <ecNumber evidence="3">3.1.3.16</ecNumber>
    </recommendedName>
    <alternativeName>
        <fullName evidence="12">Phosphoglycerate mutase family member 5 homolog</fullName>
    </alternativeName>
    <alternativeName>
        <fullName evidence="11">Serine/threonine-protein phosphatase Pgam5, mitochondrial</fullName>
    </alternativeName>
</protein>
<comment type="catalytic activity">
    <reaction evidence="13">
        <text>O-phospho-L-seryl-[protein] + H2O = L-seryl-[protein] + phosphate</text>
        <dbReference type="Rhea" id="RHEA:20629"/>
        <dbReference type="Rhea" id="RHEA-COMP:9863"/>
        <dbReference type="Rhea" id="RHEA-COMP:11604"/>
        <dbReference type="ChEBI" id="CHEBI:15377"/>
        <dbReference type="ChEBI" id="CHEBI:29999"/>
        <dbReference type="ChEBI" id="CHEBI:43474"/>
        <dbReference type="ChEBI" id="CHEBI:83421"/>
        <dbReference type="EC" id="3.1.3.16"/>
    </reaction>
</comment>
<dbReference type="GO" id="GO:0090141">
    <property type="term" value="P:positive regulation of mitochondrial fission"/>
    <property type="evidence" value="ECO:0007669"/>
    <property type="project" value="TreeGrafter"/>
</dbReference>
<organism evidence="16 17">
    <name type="scientific">Habropoda laboriosa</name>
    <dbReference type="NCBI Taxonomy" id="597456"/>
    <lineage>
        <taxon>Eukaryota</taxon>
        <taxon>Metazoa</taxon>
        <taxon>Ecdysozoa</taxon>
        <taxon>Arthropoda</taxon>
        <taxon>Hexapoda</taxon>
        <taxon>Insecta</taxon>
        <taxon>Pterygota</taxon>
        <taxon>Neoptera</taxon>
        <taxon>Endopterygota</taxon>
        <taxon>Hymenoptera</taxon>
        <taxon>Apocrita</taxon>
        <taxon>Aculeata</taxon>
        <taxon>Apoidea</taxon>
        <taxon>Anthophila</taxon>
        <taxon>Apidae</taxon>
        <taxon>Habropoda</taxon>
    </lineage>
</organism>
<evidence type="ECO:0000256" key="2">
    <source>
        <dbReference type="ARBA" id="ARBA00006717"/>
    </source>
</evidence>
<dbReference type="GO" id="GO:0004722">
    <property type="term" value="F:protein serine/threonine phosphatase activity"/>
    <property type="evidence" value="ECO:0007669"/>
    <property type="project" value="UniProtKB-EC"/>
</dbReference>
<feature type="binding site" evidence="15">
    <location>
        <position position="143"/>
    </location>
    <ligand>
        <name>substrate</name>
    </ligand>
</feature>
<dbReference type="AlphaFoldDB" id="A0A0L7R5T7"/>
<dbReference type="SMART" id="SM00855">
    <property type="entry name" value="PGAM"/>
    <property type="match status" value="1"/>
</dbReference>
<dbReference type="CDD" id="cd07067">
    <property type="entry name" value="HP_PGM_like"/>
    <property type="match status" value="1"/>
</dbReference>
<keyword evidence="4" id="KW-1000">Mitochondrion outer membrane</keyword>
<dbReference type="GO" id="GO:0005741">
    <property type="term" value="C:mitochondrial outer membrane"/>
    <property type="evidence" value="ECO:0007669"/>
    <property type="project" value="UniProtKB-SubCell"/>
</dbReference>
<dbReference type="Proteomes" id="UP000053825">
    <property type="component" value="Unassembled WGS sequence"/>
</dbReference>
<keyword evidence="6" id="KW-0496">Mitochondrion</keyword>
<evidence type="ECO:0000256" key="9">
    <source>
        <dbReference type="ARBA" id="ARBA00038605"/>
    </source>
</evidence>
<name>A0A0L7R5T7_9HYME</name>